<organism evidence="2 3">
    <name type="scientific">Streptomyces echinoruber</name>
    <dbReference type="NCBI Taxonomy" id="68898"/>
    <lineage>
        <taxon>Bacteria</taxon>
        <taxon>Bacillati</taxon>
        <taxon>Actinomycetota</taxon>
        <taxon>Actinomycetes</taxon>
        <taxon>Kitasatosporales</taxon>
        <taxon>Streptomycetaceae</taxon>
        <taxon>Streptomyces</taxon>
    </lineage>
</organism>
<feature type="domain" description="YbaK/aminoacyl-tRNA synthetase-associated" evidence="1">
    <location>
        <begin position="111"/>
        <end position="231"/>
    </location>
</feature>
<dbReference type="RefSeq" id="WP_190060035.1">
    <property type="nucleotide sequence ID" value="NZ_BMWH01000027.1"/>
</dbReference>
<dbReference type="EMBL" id="BMWH01000027">
    <property type="protein sequence ID" value="GHA07486.1"/>
    <property type="molecule type" value="Genomic_DNA"/>
</dbReference>
<sequence>MSRVPLVHARAGAPPEYALPEVAAAATSCVLCVTPLPATARRRRNLPRNRQGRLLVPLARTRPDHARGRRPADLRKLTWTTPPAGSPAAADLPVTRLLTARGIAFTAHRHGRIRTVDDIHARTRFSLPHSVKTMAFTAGGHVLLAAVPGPARIRYGRLAAAVRVRRGDLAPADEAVLRGLGMEPGGVTPLCPDPAVTVAFDQAVPHLGRVFCGSGRADHTLQLSASDLVRFPARAVVAAIASEE</sequence>
<reference evidence="2" key="2">
    <citation type="submission" date="2020-09" db="EMBL/GenBank/DDBJ databases">
        <authorList>
            <person name="Sun Q."/>
            <person name="Ohkuma M."/>
        </authorList>
    </citation>
    <scope>NUCLEOTIDE SEQUENCE</scope>
    <source>
        <strain evidence="2">JCM 5016</strain>
    </source>
</reference>
<dbReference type="CDD" id="cd04332">
    <property type="entry name" value="YbaK_like"/>
    <property type="match status" value="1"/>
</dbReference>
<proteinExistence type="predicted"/>
<evidence type="ECO:0000259" key="1">
    <source>
        <dbReference type="Pfam" id="PF04073"/>
    </source>
</evidence>
<protein>
    <recommendedName>
        <fullName evidence="1">YbaK/aminoacyl-tRNA synthetase-associated domain-containing protein</fullName>
    </recommendedName>
</protein>
<dbReference type="AlphaFoldDB" id="A0A918RR81"/>
<gene>
    <name evidence="2" type="ORF">GCM10010389_53440</name>
</gene>
<comment type="caution">
    <text evidence="2">The sequence shown here is derived from an EMBL/GenBank/DDBJ whole genome shotgun (WGS) entry which is preliminary data.</text>
</comment>
<dbReference type="Proteomes" id="UP000623010">
    <property type="component" value="Unassembled WGS sequence"/>
</dbReference>
<evidence type="ECO:0000313" key="2">
    <source>
        <dbReference type="EMBL" id="GHA07486.1"/>
    </source>
</evidence>
<dbReference type="InterPro" id="IPR007214">
    <property type="entry name" value="YbaK/aa-tRNA-synth-assoc-dom"/>
</dbReference>
<dbReference type="Gene3D" id="3.90.960.10">
    <property type="entry name" value="YbaK/aminoacyl-tRNA synthetase-associated domain"/>
    <property type="match status" value="1"/>
</dbReference>
<dbReference type="Pfam" id="PF04073">
    <property type="entry name" value="tRNA_edit"/>
    <property type="match status" value="1"/>
</dbReference>
<dbReference type="GO" id="GO:0002161">
    <property type="term" value="F:aminoacyl-tRNA deacylase activity"/>
    <property type="evidence" value="ECO:0007669"/>
    <property type="project" value="InterPro"/>
</dbReference>
<dbReference type="SUPFAM" id="SSF55826">
    <property type="entry name" value="YbaK/ProRS associated domain"/>
    <property type="match status" value="1"/>
</dbReference>
<name>A0A918RR81_9ACTN</name>
<evidence type="ECO:0000313" key="3">
    <source>
        <dbReference type="Proteomes" id="UP000623010"/>
    </source>
</evidence>
<accession>A0A918RR81</accession>
<reference evidence="2" key="1">
    <citation type="journal article" date="2014" name="Int. J. Syst. Evol. Microbiol.">
        <title>Complete genome sequence of Corynebacterium casei LMG S-19264T (=DSM 44701T), isolated from a smear-ripened cheese.</title>
        <authorList>
            <consortium name="US DOE Joint Genome Institute (JGI-PGF)"/>
            <person name="Walter F."/>
            <person name="Albersmeier A."/>
            <person name="Kalinowski J."/>
            <person name="Ruckert C."/>
        </authorList>
    </citation>
    <scope>NUCLEOTIDE SEQUENCE</scope>
    <source>
        <strain evidence="2">JCM 5016</strain>
    </source>
</reference>
<keyword evidence="3" id="KW-1185">Reference proteome</keyword>
<dbReference type="InterPro" id="IPR036754">
    <property type="entry name" value="YbaK/aa-tRNA-synt-asso_dom_sf"/>
</dbReference>